<organism evidence="1">
    <name type="scientific">Variovorax paradoxus</name>
    <dbReference type="NCBI Taxonomy" id="34073"/>
    <lineage>
        <taxon>Bacteria</taxon>
        <taxon>Pseudomonadati</taxon>
        <taxon>Pseudomonadota</taxon>
        <taxon>Betaproteobacteria</taxon>
        <taxon>Burkholderiales</taxon>
        <taxon>Comamonadaceae</taxon>
        <taxon>Variovorax</taxon>
    </lineage>
</organism>
<reference evidence="1" key="1">
    <citation type="submission" date="2019-12" db="EMBL/GenBank/DDBJ databases">
        <authorList>
            <person name="Cremers G."/>
        </authorList>
    </citation>
    <scope>NUCLEOTIDE SEQUENCE</scope>
    <source>
        <strain evidence="1">Vvax</strain>
    </source>
</reference>
<dbReference type="AlphaFoldDB" id="A0A679IPI3"/>
<protein>
    <submittedName>
        <fullName evidence="1">Uncharacterized protein</fullName>
    </submittedName>
</protein>
<sequence length="260" mass="29829">MDRRRCLPRRRLHGHRGLRGLGIADGQRAFAEEVGEHVGVARRGQQVADGAGLHRRRSERHRGRRLPCGGLFGRRWMQRCRRRRDRLQRCRRLWCRRLRGRHCCRTQRAGRFQHVAADRHAVAVRDARFLFVRQRASVHADGQHRAHVAQHGGAVLVEPHRGLQARDLALLVGQHEVVVGTASDRSARCREQGRRACRHRVAGMFDHCPTHDTSVFVFFVFFVVACRRPCCAGAMRTISASFAWRPRRQGPTPDACVPPR</sequence>
<gene>
    <name evidence="1" type="ORF">VVAX_00766</name>
</gene>
<proteinExistence type="predicted"/>
<name>A0A679IPI3_VARPD</name>
<dbReference type="EMBL" id="LR743507">
    <property type="protein sequence ID" value="CAA2100481.1"/>
    <property type="molecule type" value="Genomic_DNA"/>
</dbReference>
<evidence type="ECO:0000313" key="1">
    <source>
        <dbReference type="EMBL" id="CAA2100481.1"/>
    </source>
</evidence>
<accession>A0A679IPI3</accession>